<dbReference type="GO" id="GO:0008168">
    <property type="term" value="F:methyltransferase activity"/>
    <property type="evidence" value="ECO:0007669"/>
    <property type="project" value="UniProtKB-KW"/>
</dbReference>
<reference evidence="5" key="1">
    <citation type="journal article" date="2014" name="Int. J. Syst. Evol. Microbiol.">
        <title>Complete genome sequence of Corynebacterium casei LMG S-19264T (=DSM 44701T), isolated from a smear-ripened cheese.</title>
        <authorList>
            <consortium name="US DOE Joint Genome Institute (JGI-PGF)"/>
            <person name="Walter F."/>
            <person name="Albersmeier A."/>
            <person name="Kalinowski J."/>
            <person name="Ruckert C."/>
        </authorList>
    </citation>
    <scope>NUCLEOTIDE SEQUENCE</scope>
    <source>
        <strain evidence="5">CGMCC 4.3508</strain>
    </source>
</reference>
<evidence type="ECO:0000256" key="3">
    <source>
        <dbReference type="ARBA" id="ARBA00022691"/>
    </source>
</evidence>
<proteinExistence type="predicted"/>
<dbReference type="InterPro" id="IPR041698">
    <property type="entry name" value="Methyltransf_25"/>
</dbReference>
<evidence type="ECO:0000256" key="1">
    <source>
        <dbReference type="ARBA" id="ARBA00022603"/>
    </source>
</evidence>
<sequence>MVDNKEAAENESARVDFDLVYKGEVAVDGMAFERIPWDIGRPQSLLMAFEEAGCITGQVLDVGCGPGDTATYLAELGYQVTGLDIAASAVAQARHRADERGVPLTFDTADATALHGYDGQFDTVVSSQLYHCLDPVQRKAHVAALVRVLKPGGRLIQFSADLDDRIETNGLYPISEEELRTTFAAPDWSIIGLQPGHMEGFKPPEPLLNRFAQHDFYPEFTEEGLMLMPILALEAQRI</sequence>
<dbReference type="GO" id="GO:0032259">
    <property type="term" value="P:methylation"/>
    <property type="evidence" value="ECO:0007669"/>
    <property type="project" value="UniProtKB-KW"/>
</dbReference>
<accession>A0A917RZF6</accession>
<dbReference type="RefSeq" id="WP_058854621.1">
    <property type="nucleotide sequence ID" value="NZ_BMMH01000048.1"/>
</dbReference>
<dbReference type="Gene3D" id="3.40.50.150">
    <property type="entry name" value="Vaccinia Virus protein VP39"/>
    <property type="match status" value="1"/>
</dbReference>
<keyword evidence="2 5" id="KW-0808">Transferase</keyword>
<comment type="caution">
    <text evidence="5">The sequence shown here is derived from an EMBL/GenBank/DDBJ whole genome shotgun (WGS) entry which is preliminary data.</text>
</comment>
<evidence type="ECO:0000313" key="6">
    <source>
        <dbReference type="Proteomes" id="UP000638263"/>
    </source>
</evidence>
<dbReference type="Proteomes" id="UP000638263">
    <property type="component" value="Unassembled WGS sequence"/>
</dbReference>
<dbReference type="EMBL" id="BMMH01000048">
    <property type="protein sequence ID" value="GGL47211.1"/>
    <property type="molecule type" value="Genomic_DNA"/>
</dbReference>
<name>A0A917RZF6_9NOCA</name>
<dbReference type="CDD" id="cd02440">
    <property type="entry name" value="AdoMet_MTases"/>
    <property type="match status" value="1"/>
</dbReference>
<gene>
    <name evidence="5" type="ORF">GCM10011588_72580</name>
</gene>
<dbReference type="SUPFAM" id="SSF53335">
    <property type="entry name" value="S-adenosyl-L-methionine-dependent methyltransferases"/>
    <property type="match status" value="1"/>
</dbReference>
<organism evidence="5 6">
    <name type="scientific">Nocardia jinanensis</name>
    <dbReference type="NCBI Taxonomy" id="382504"/>
    <lineage>
        <taxon>Bacteria</taxon>
        <taxon>Bacillati</taxon>
        <taxon>Actinomycetota</taxon>
        <taxon>Actinomycetes</taxon>
        <taxon>Mycobacteriales</taxon>
        <taxon>Nocardiaceae</taxon>
        <taxon>Nocardia</taxon>
    </lineage>
</organism>
<reference evidence="5" key="2">
    <citation type="submission" date="2020-09" db="EMBL/GenBank/DDBJ databases">
        <authorList>
            <person name="Sun Q."/>
            <person name="Zhou Y."/>
        </authorList>
    </citation>
    <scope>NUCLEOTIDE SEQUENCE</scope>
    <source>
        <strain evidence="5">CGMCC 4.3508</strain>
    </source>
</reference>
<evidence type="ECO:0000259" key="4">
    <source>
        <dbReference type="Pfam" id="PF13649"/>
    </source>
</evidence>
<keyword evidence="3" id="KW-0949">S-adenosyl-L-methionine</keyword>
<dbReference type="InterPro" id="IPR029063">
    <property type="entry name" value="SAM-dependent_MTases_sf"/>
</dbReference>
<evidence type="ECO:0000256" key="2">
    <source>
        <dbReference type="ARBA" id="ARBA00022679"/>
    </source>
</evidence>
<protein>
    <submittedName>
        <fullName evidence="5">Transferase</fullName>
    </submittedName>
</protein>
<keyword evidence="6" id="KW-1185">Reference proteome</keyword>
<evidence type="ECO:0000313" key="5">
    <source>
        <dbReference type="EMBL" id="GGL47211.1"/>
    </source>
</evidence>
<dbReference type="AlphaFoldDB" id="A0A917RZF6"/>
<dbReference type="PANTHER" id="PTHR43464:SF19">
    <property type="entry name" value="UBIQUINONE BIOSYNTHESIS O-METHYLTRANSFERASE, MITOCHONDRIAL"/>
    <property type="match status" value="1"/>
</dbReference>
<feature type="domain" description="Methyltransferase" evidence="4">
    <location>
        <begin position="59"/>
        <end position="153"/>
    </location>
</feature>
<dbReference type="PANTHER" id="PTHR43464">
    <property type="entry name" value="METHYLTRANSFERASE"/>
    <property type="match status" value="1"/>
</dbReference>
<dbReference type="Pfam" id="PF13649">
    <property type="entry name" value="Methyltransf_25"/>
    <property type="match status" value="1"/>
</dbReference>
<keyword evidence="1" id="KW-0489">Methyltransferase</keyword>